<sequence length="111" mass="12744">MCYTADEATYNVSRCILSSTALSTLWRPLSRLLQFLGISRPNRATERHSENEYQTPRNGQIKLAAVSLAMLMHEATSWGPAWFPWLQHTMFEGKRVAKCVYPIEERSYTCA</sequence>
<dbReference type="VEuPathDB" id="VectorBase:ASIC020222"/>
<name>A0A084WP77_ANOSI</name>
<dbReference type="EMBL" id="KE525366">
    <property type="protein sequence ID" value="KFB52021.1"/>
    <property type="molecule type" value="Genomic_DNA"/>
</dbReference>
<evidence type="ECO:0000313" key="3">
    <source>
        <dbReference type="Proteomes" id="UP000030765"/>
    </source>
</evidence>
<proteinExistence type="predicted"/>
<dbReference type="AlphaFoldDB" id="A0A084WP77"/>
<reference evidence="1 3" key="1">
    <citation type="journal article" date="2014" name="BMC Genomics">
        <title>Genome sequence of Anopheles sinensis provides insight into genetics basis of mosquito competence for malaria parasites.</title>
        <authorList>
            <person name="Zhou D."/>
            <person name="Zhang D."/>
            <person name="Ding G."/>
            <person name="Shi L."/>
            <person name="Hou Q."/>
            <person name="Ye Y."/>
            <person name="Xu Y."/>
            <person name="Zhou H."/>
            <person name="Xiong C."/>
            <person name="Li S."/>
            <person name="Yu J."/>
            <person name="Hong S."/>
            <person name="Yu X."/>
            <person name="Zou P."/>
            <person name="Chen C."/>
            <person name="Chang X."/>
            <person name="Wang W."/>
            <person name="Lv Y."/>
            <person name="Sun Y."/>
            <person name="Ma L."/>
            <person name="Shen B."/>
            <person name="Zhu C."/>
        </authorList>
    </citation>
    <scope>NUCLEOTIDE SEQUENCE [LARGE SCALE GENOMIC DNA]</scope>
</reference>
<accession>A0A084WP77</accession>
<gene>
    <name evidence="1" type="ORF">ZHAS_00020222</name>
</gene>
<reference evidence="2" key="2">
    <citation type="submission" date="2020-05" db="UniProtKB">
        <authorList>
            <consortium name="EnsemblMetazoa"/>
        </authorList>
    </citation>
    <scope>IDENTIFICATION</scope>
</reference>
<organism evidence="1">
    <name type="scientific">Anopheles sinensis</name>
    <name type="common">Mosquito</name>
    <dbReference type="NCBI Taxonomy" id="74873"/>
    <lineage>
        <taxon>Eukaryota</taxon>
        <taxon>Metazoa</taxon>
        <taxon>Ecdysozoa</taxon>
        <taxon>Arthropoda</taxon>
        <taxon>Hexapoda</taxon>
        <taxon>Insecta</taxon>
        <taxon>Pterygota</taxon>
        <taxon>Neoptera</taxon>
        <taxon>Endopterygota</taxon>
        <taxon>Diptera</taxon>
        <taxon>Nematocera</taxon>
        <taxon>Culicoidea</taxon>
        <taxon>Culicidae</taxon>
        <taxon>Anophelinae</taxon>
        <taxon>Anopheles</taxon>
    </lineage>
</organism>
<evidence type="ECO:0000313" key="2">
    <source>
        <dbReference type="EnsemblMetazoa" id="ASIC020222-PA"/>
    </source>
</evidence>
<dbReference type="EMBL" id="ATLV01024970">
    <property type="status" value="NOT_ANNOTATED_CDS"/>
    <property type="molecule type" value="Genomic_DNA"/>
</dbReference>
<dbReference type="EnsemblMetazoa" id="ASIC020222-RA">
    <property type="protein sequence ID" value="ASIC020222-PA"/>
    <property type="gene ID" value="ASIC020222"/>
</dbReference>
<protein>
    <submittedName>
        <fullName evidence="1 2">Riboflavin synthase, alpha subunit</fullName>
    </submittedName>
</protein>
<keyword evidence="3" id="KW-1185">Reference proteome</keyword>
<evidence type="ECO:0000313" key="1">
    <source>
        <dbReference type="EMBL" id="KFB52021.1"/>
    </source>
</evidence>
<dbReference type="Proteomes" id="UP000030765">
    <property type="component" value="Unassembled WGS sequence"/>
</dbReference>